<comment type="similarity">
    <text evidence="1">Belongs to the glycosyltransferase 2 family.</text>
</comment>
<dbReference type="GO" id="GO:0047267">
    <property type="term" value="F:undecaprenyl-phosphate mannosyltransferase activity"/>
    <property type="evidence" value="ECO:0007669"/>
    <property type="project" value="UniProtKB-EC"/>
</dbReference>
<keyword evidence="5" id="KW-0328">Glycosyltransferase</keyword>
<accession>A0A7M4DL21</accession>
<dbReference type="Pfam" id="PF00535">
    <property type="entry name" value="Glycos_transf_2"/>
    <property type="match status" value="1"/>
</dbReference>
<evidence type="ECO:0000313" key="6">
    <source>
        <dbReference type="Proteomes" id="UP000419743"/>
    </source>
</evidence>
<feature type="transmembrane region" description="Helical" evidence="3">
    <location>
        <begin position="233"/>
        <end position="258"/>
    </location>
</feature>
<dbReference type="InterPro" id="IPR001173">
    <property type="entry name" value="Glyco_trans_2-like"/>
</dbReference>
<dbReference type="EC" id="2.4.1.54" evidence="5"/>
<dbReference type="CDD" id="cd04179">
    <property type="entry name" value="DPM_DPG-synthase_like"/>
    <property type="match status" value="1"/>
</dbReference>
<protein>
    <submittedName>
        <fullName evidence="5">Undecaprenyl-phosphate mannosyltransferase</fullName>
        <ecNumber evidence="5">2.4.1.54</ecNumber>
    </submittedName>
</protein>
<keyword evidence="3" id="KW-0812">Transmembrane</keyword>
<comment type="caution">
    <text evidence="5">The sequence shown here is derived from an EMBL/GenBank/DDBJ whole genome shotgun (WGS) entry which is preliminary data.</text>
</comment>
<dbReference type="Proteomes" id="UP000419743">
    <property type="component" value="Unassembled WGS sequence"/>
</dbReference>
<sequence>MKLFVQVPCLNEEMTLPLVLSSIPREIPGVDSVEILIIDDGSTDRTIEVAQEHGVVHFVRHSRNMGLARSFRDGVDYALAHGADIVVNTDGDNQYPQERITDLVQPIVRGEADIVIADRQTSKIAHFSPFKKVMQRVGSQVVNRAAGTELPDAASGFRAYSKAALFRLNVVTQFSYCMETIIQAGNKRLRIESLPITTNAKTRESRLFKNIGQHMFKSGSAITRSYLMFKPHVILGTLGVILLLAGIIPFVRFLVFMIQGEAGGHIQSLIFGSSMLVGGLLCLALLVIADLQRTNRVLLEETLERIKVVQYGRPASSDSGHAALASEVVDLRPPAEFPVVPERSVPEPAPVSLTESVRATRAR</sequence>
<dbReference type="AlphaFoldDB" id="A0A7M4DL21"/>
<dbReference type="PANTHER" id="PTHR48090:SF7">
    <property type="entry name" value="RFBJ PROTEIN"/>
    <property type="match status" value="1"/>
</dbReference>
<evidence type="ECO:0000256" key="3">
    <source>
        <dbReference type="SAM" id="Phobius"/>
    </source>
</evidence>
<dbReference type="InterPro" id="IPR029044">
    <property type="entry name" value="Nucleotide-diphossugar_trans"/>
</dbReference>
<dbReference type="Gene3D" id="3.90.550.10">
    <property type="entry name" value="Spore Coat Polysaccharide Biosynthesis Protein SpsA, Chain A"/>
    <property type="match status" value="1"/>
</dbReference>
<keyword evidence="3" id="KW-1133">Transmembrane helix</keyword>
<organism evidence="5 6">
    <name type="scientific">Occultella aeris</name>
    <dbReference type="NCBI Taxonomy" id="2761496"/>
    <lineage>
        <taxon>Bacteria</taxon>
        <taxon>Bacillati</taxon>
        <taxon>Actinomycetota</taxon>
        <taxon>Actinomycetes</taxon>
        <taxon>Micrococcales</taxon>
        <taxon>Ruaniaceae</taxon>
        <taxon>Occultella</taxon>
    </lineage>
</organism>
<proteinExistence type="inferred from homology"/>
<feature type="region of interest" description="Disordered" evidence="2">
    <location>
        <begin position="339"/>
        <end position="363"/>
    </location>
</feature>
<gene>
    <name evidence="5" type="ORF">HALOF300_02836</name>
</gene>
<keyword evidence="6" id="KW-1185">Reference proteome</keyword>
<dbReference type="InterPro" id="IPR050256">
    <property type="entry name" value="Glycosyltransferase_2"/>
</dbReference>
<dbReference type="PANTHER" id="PTHR48090">
    <property type="entry name" value="UNDECAPRENYL-PHOSPHATE 4-DEOXY-4-FORMAMIDO-L-ARABINOSE TRANSFERASE-RELATED"/>
    <property type="match status" value="1"/>
</dbReference>
<reference evidence="5 6" key="1">
    <citation type="submission" date="2019-11" db="EMBL/GenBank/DDBJ databases">
        <authorList>
            <person name="Criscuolo A."/>
        </authorList>
    </citation>
    <scope>NUCLEOTIDE SEQUENCE [LARGE SCALE GENOMIC DNA]</scope>
    <source>
        <strain evidence="5">CIP111667</strain>
    </source>
</reference>
<evidence type="ECO:0000256" key="2">
    <source>
        <dbReference type="SAM" id="MobiDB-lite"/>
    </source>
</evidence>
<evidence type="ECO:0000259" key="4">
    <source>
        <dbReference type="Pfam" id="PF00535"/>
    </source>
</evidence>
<evidence type="ECO:0000256" key="1">
    <source>
        <dbReference type="ARBA" id="ARBA00006739"/>
    </source>
</evidence>
<feature type="transmembrane region" description="Helical" evidence="3">
    <location>
        <begin position="270"/>
        <end position="289"/>
    </location>
</feature>
<dbReference type="EMBL" id="CACRYJ010000042">
    <property type="protein sequence ID" value="VZO37911.1"/>
    <property type="molecule type" value="Genomic_DNA"/>
</dbReference>
<keyword evidence="3" id="KW-0472">Membrane</keyword>
<keyword evidence="5" id="KW-0808">Transferase</keyword>
<evidence type="ECO:0000313" key="5">
    <source>
        <dbReference type="EMBL" id="VZO37911.1"/>
    </source>
</evidence>
<name>A0A7M4DL21_9MICO</name>
<feature type="domain" description="Glycosyltransferase 2-like" evidence="4">
    <location>
        <begin position="6"/>
        <end position="165"/>
    </location>
</feature>
<dbReference type="SUPFAM" id="SSF53448">
    <property type="entry name" value="Nucleotide-diphospho-sugar transferases"/>
    <property type="match status" value="1"/>
</dbReference>